<geneLocation type="mitochondrion" evidence="2"/>
<evidence type="ECO:0000313" key="2">
    <source>
        <dbReference type="EMBL" id="QGW36346.1"/>
    </source>
</evidence>
<dbReference type="EMBL" id="MN044390">
    <property type="protein sequence ID" value="QGW36346.1"/>
    <property type="molecule type" value="Genomic_DNA"/>
</dbReference>
<feature type="transmembrane region" description="Helical" evidence="1">
    <location>
        <begin position="89"/>
        <end position="110"/>
    </location>
</feature>
<accession>A0A6B9BLF6</accession>
<gene>
    <name evidence="2" type="primary">nad6</name>
</gene>
<protein>
    <submittedName>
        <fullName evidence="2">NADH dehydrogenase subunit 6</fullName>
    </submittedName>
</protein>
<keyword evidence="1" id="KW-0812">Transmembrane</keyword>
<organism evidence="2">
    <name type="scientific">Ochetellus glaber</name>
    <dbReference type="NCBI Taxonomy" id="255795"/>
    <lineage>
        <taxon>Eukaryota</taxon>
        <taxon>Metazoa</taxon>
        <taxon>Ecdysozoa</taxon>
        <taxon>Arthropoda</taxon>
        <taxon>Hexapoda</taxon>
        <taxon>Insecta</taxon>
        <taxon>Pterygota</taxon>
        <taxon>Neoptera</taxon>
        <taxon>Endopterygota</taxon>
        <taxon>Hymenoptera</taxon>
        <taxon>Apocrita</taxon>
        <taxon>Aculeata</taxon>
        <taxon>Formicoidea</taxon>
        <taxon>Formicidae</taxon>
        <taxon>Dolichoderinae</taxon>
        <taxon>Ochetellus</taxon>
    </lineage>
</organism>
<feature type="transmembrane region" description="Helical" evidence="1">
    <location>
        <begin position="31"/>
        <end position="51"/>
    </location>
</feature>
<keyword evidence="2" id="KW-0496">Mitochondrion</keyword>
<evidence type="ECO:0000256" key="1">
    <source>
        <dbReference type="SAM" id="Phobius"/>
    </source>
</evidence>
<feature type="transmembrane region" description="Helical" evidence="1">
    <location>
        <begin position="6"/>
        <end position="22"/>
    </location>
</feature>
<feature type="transmembrane region" description="Helical" evidence="1">
    <location>
        <begin position="57"/>
        <end position="77"/>
    </location>
</feature>
<keyword evidence="1" id="KW-1133">Transmembrane helix</keyword>
<proteinExistence type="predicted"/>
<name>A0A6B9BLF6_9HYME</name>
<feature type="transmembrane region" description="Helical" evidence="1">
    <location>
        <begin position="150"/>
        <end position="168"/>
    </location>
</feature>
<keyword evidence="1" id="KW-0472">Membrane</keyword>
<dbReference type="AlphaFoldDB" id="A0A6B9BLF6"/>
<sequence>MMKFNSLFLITMMMIIMMLMLIPKNNLLHPILIMSMIIMYSVLMSMNMSIWKMNYMYSIMLFLIMISGLLIIFLYFSSLISNEKMNLSLNFNIISIITMNFILIMLNILYKKLYNYNMIFKTKDNMSIMEVNNKSFQNILNLYTYPFNNLTILCMSFLLISLFSIIKISSLKSKPLRKIIN</sequence>
<reference evidence="2" key="1">
    <citation type="journal article" date="2020" name="Mitochondrial DNA Part B Resour">
        <title>The complete mitochondrial genome of Ochetellus glaber (Mayr, 1862) (Hymenoptera:Formicidae).</title>
        <authorList>
            <person name="Park J."/>
            <person name="Xi H."/>
            <person name="Park J."/>
        </authorList>
    </citation>
    <scope>NUCLEOTIDE SEQUENCE</scope>
</reference>